<proteinExistence type="predicted"/>
<evidence type="ECO:0000313" key="1">
    <source>
        <dbReference type="EMBL" id="CAP95698.1"/>
    </source>
</evidence>
<dbReference type="EMBL" id="AM920436">
    <property type="protein sequence ID" value="CAP95698.1"/>
    <property type="molecule type" value="Genomic_DNA"/>
</dbReference>
<name>B6HLJ5_PENRW</name>
<accession>B6HLJ5</accession>
<keyword evidence="2" id="KW-1185">Reference proteome</keyword>
<sequence>MEATHDLVPPMSYFLVSVAKLGKYDRRPEVEIKRNTGEITETIQCGCKLGASHDSLACSVLEGSIYVLHARVLQISKFHSILETNIGFFGFGQTSSPPSSGNLLGNLYLNANILFEEWRTQTW</sequence>
<reference evidence="1 2" key="1">
    <citation type="journal article" date="2008" name="Nat. Biotechnol.">
        <title>Genome sequencing and analysis of the filamentous fungus Penicillium chrysogenum.</title>
        <authorList>
            <person name="van den Berg M.A."/>
            <person name="Albang R."/>
            <person name="Albermann K."/>
            <person name="Badger J.H."/>
            <person name="Daran J.-M."/>
            <person name="Driessen A.J.M."/>
            <person name="Garcia-Estrada C."/>
            <person name="Fedorova N.D."/>
            <person name="Harris D.M."/>
            <person name="Heijne W.H.M."/>
            <person name="Joardar V.S."/>
            <person name="Kiel J.A.K.W."/>
            <person name="Kovalchuk A."/>
            <person name="Martin J.F."/>
            <person name="Nierman W.C."/>
            <person name="Nijland J.G."/>
            <person name="Pronk J.T."/>
            <person name="Roubos J.A."/>
            <person name="van der Klei I.J."/>
            <person name="van Peij N.N.M.E."/>
            <person name="Veenhuis M."/>
            <person name="von Doehren H."/>
            <person name="Wagner C."/>
            <person name="Wortman J.R."/>
            <person name="Bovenberg R.A.L."/>
        </authorList>
    </citation>
    <scope>NUCLEOTIDE SEQUENCE [LARGE SCALE GENOMIC DNA]</scope>
    <source>
        <strain evidence="2">ATCC 28089 / DSM 1075 / NRRL 1951 / Wisconsin 54-1255</strain>
    </source>
</reference>
<dbReference type="AlphaFoldDB" id="B6HLJ5"/>
<evidence type="ECO:0000313" key="2">
    <source>
        <dbReference type="Proteomes" id="UP000000724"/>
    </source>
</evidence>
<protein>
    <submittedName>
        <fullName evidence="1">Uncharacterized protein</fullName>
    </submittedName>
</protein>
<organism evidence="1 2">
    <name type="scientific">Penicillium rubens (strain ATCC 28089 / DSM 1075 / NRRL 1951 / Wisconsin 54-1255)</name>
    <name type="common">Penicillium chrysogenum</name>
    <dbReference type="NCBI Taxonomy" id="500485"/>
    <lineage>
        <taxon>Eukaryota</taxon>
        <taxon>Fungi</taxon>
        <taxon>Dikarya</taxon>
        <taxon>Ascomycota</taxon>
        <taxon>Pezizomycotina</taxon>
        <taxon>Eurotiomycetes</taxon>
        <taxon>Eurotiomycetidae</taxon>
        <taxon>Eurotiales</taxon>
        <taxon>Aspergillaceae</taxon>
        <taxon>Penicillium</taxon>
        <taxon>Penicillium chrysogenum species complex</taxon>
    </lineage>
</organism>
<dbReference type="VEuPathDB" id="FungiDB:PCH_Pc21g08010"/>
<gene>
    <name evidence="1" type="ORF">Pc21g08010</name>
    <name evidence="1" type="ORF">PCH_Pc21g08010</name>
</gene>
<dbReference type="Proteomes" id="UP000000724">
    <property type="component" value="Contig Pc00c21"/>
</dbReference>
<dbReference type="HOGENOM" id="CLU_2016019_0_0_1"/>